<comment type="caution">
    <text evidence="1">The sequence shown here is derived from an EMBL/GenBank/DDBJ whole genome shotgun (WGS) entry which is preliminary data.</text>
</comment>
<proteinExistence type="predicted"/>
<protein>
    <submittedName>
        <fullName evidence="1">Uncharacterized protein</fullName>
    </submittedName>
</protein>
<sequence>MATKERFSISMDPDVRRAVKAHADEMGLDVSAYVVAAVRRQMTEDRLVAERWSRIDSAIVASETAPASSADGDGDGDGHGDDLSPEEIAAARAGIARAMAPDSQESAA</sequence>
<dbReference type="EMBL" id="JBHEZX010000016">
    <property type="protein sequence ID" value="MFC1413438.1"/>
    <property type="molecule type" value="Genomic_DNA"/>
</dbReference>
<accession>A0ABV6VIB2</accession>
<reference evidence="1 2" key="1">
    <citation type="submission" date="2024-09" db="EMBL/GenBank/DDBJ databases">
        <authorList>
            <person name="Lee S.D."/>
        </authorList>
    </citation>
    <scope>NUCLEOTIDE SEQUENCE [LARGE SCALE GENOMIC DNA]</scope>
    <source>
        <strain evidence="1 2">N1-1</strain>
    </source>
</reference>
<name>A0ABV6VIB2_9ACTN</name>
<keyword evidence="2" id="KW-1185">Reference proteome</keyword>
<organism evidence="1 2">
    <name type="scientific">Streptacidiphilus alkalitolerans</name>
    <dbReference type="NCBI Taxonomy" id="3342712"/>
    <lineage>
        <taxon>Bacteria</taxon>
        <taxon>Bacillati</taxon>
        <taxon>Actinomycetota</taxon>
        <taxon>Actinomycetes</taxon>
        <taxon>Kitasatosporales</taxon>
        <taxon>Streptomycetaceae</taxon>
        <taxon>Streptacidiphilus</taxon>
    </lineage>
</organism>
<gene>
    <name evidence="1" type="ORF">ACEZDG_29670</name>
</gene>
<evidence type="ECO:0000313" key="2">
    <source>
        <dbReference type="Proteomes" id="UP001592582"/>
    </source>
</evidence>
<evidence type="ECO:0000313" key="1">
    <source>
        <dbReference type="EMBL" id="MFC1413438.1"/>
    </source>
</evidence>
<dbReference type="Proteomes" id="UP001592582">
    <property type="component" value="Unassembled WGS sequence"/>
</dbReference>